<feature type="compositionally biased region" description="Low complexity" evidence="7">
    <location>
        <begin position="127"/>
        <end position="139"/>
    </location>
</feature>
<reference evidence="10" key="2">
    <citation type="submission" date="2020-02" db="EMBL/GenBank/DDBJ databases">
        <authorList>
            <person name="Matsumoto Y."/>
            <person name="Motooka D."/>
            <person name="Nakamura S."/>
        </authorList>
    </citation>
    <scope>NUCLEOTIDE SEQUENCE</scope>
    <source>
        <strain evidence="10">JCM 13016</strain>
    </source>
</reference>
<accession>A0A7I7LV12</accession>
<evidence type="ECO:0000259" key="9">
    <source>
        <dbReference type="Pfam" id="PF06737"/>
    </source>
</evidence>
<dbReference type="GO" id="GO:0016787">
    <property type="term" value="F:hydrolase activity"/>
    <property type="evidence" value="ECO:0007669"/>
    <property type="project" value="UniProtKB-KW"/>
</dbReference>
<comment type="similarity">
    <text evidence="1">Belongs to the transglycosylase family. Rpf subfamily.</text>
</comment>
<dbReference type="FunFam" id="1.10.530.10:FF:000029">
    <property type="entry name" value="Resuscitation-promoting factor RpfA"/>
    <property type="match status" value="1"/>
</dbReference>
<reference evidence="10" key="1">
    <citation type="journal article" date="2019" name="Emerg. Microbes Infect.">
        <title>Comprehensive subspecies identification of 175 nontuberculous mycobacteria species based on 7547 genomic profiles.</title>
        <authorList>
            <person name="Matsumoto Y."/>
            <person name="Kinjo T."/>
            <person name="Motooka D."/>
            <person name="Nabeya D."/>
            <person name="Jung N."/>
            <person name="Uechi K."/>
            <person name="Horii T."/>
            <person name="Iida T."/>
            <person name="Fujita J."/>
            <person name="Nakamura S."/>
        </authorList>
    </citation>
    <scope>NUCLEOTIDE SEQUENCE [LARGE SCALE GENOMIC DNA]</scope>
    <source>
        <strain evidence="10">JCM 13016</strain>
    </source>
</reference>
<dbReference type="GO" id="GO:0005576">
    <property type="term" value="C:extracellular region"/>
    <property type="evidence" value="ECO:0007669"/>
    <property type="project" value="UniProtKB-ARBA"/>
</dbReference>
<gene>
    <name evidence="10" type="ORF">MSAS_25460</name>
</gene>
<name>A0A7I7LV12_9MYCO</name>
<sequence length="258" mass="25558">MSGRHRKPTTSNISVAKLAVTGAVLGGGSIALAAQAAAATDGEWDQVARCESGGNWGINTGNGYHGGVQFSASTWASHGGGQYAPSAELATKEQQIAVAERVLASQGRGAWPVCGHGLSGPTPREVPTPAALDAPLDAPGLNGQPAPLAPPPADAPPPDAPPPPPPPPADPPAVPVQMASNDLPAPPADLPPPPPADAMPPAPPADAVPPADAPPPAPGALQQASEVSFTKQLWDAIQGQDVRGNGALDALGQPSVLS</sequence>
<proteinExistence type="inferred from homology"/>
<dbReference type="RefSeq" id="WP_163645117.1">
    <property type="nucleotide sequence ID" value="NZ_AP022573.1"/>
</dbReference>
<evidence type="ECO:0000256" key="7">
    <source>
        <dbReference type="SAM" id="MobiDB-lite"/>
    </source>
</evidence>
<keyword evidence="2 8" id="KW-0732">Signal</keyword>
<feature type="chain" id="PRO_5029456353" description="Resuscitation-promoting factor RpfA" evidence="8">
    <location>
        <begin position="34"/>
        <end position="258"/>
    </location>
</feature>
<protein>
    <recommendedName>
        <fullName evidence="6">Resuscitation-promoting factor RpfA</fullName>
    </recommendedName>
</protein>
<evidence type="ECO:0000256" key="4">
    <source>
        <dbReference type="ARBA" id="ARBA00022801"/>
    </source>
</evidence>
<evidence type="ECO:0000256" key="5">
    <source>
        <dbReference type="ARBA" id="ARBA00023026"/>
    </source>
</evidence>
<dbReference type="InterPro" id="IPR010618">
    <property type="entry name" value="RPF"/>
</dbReference>
<dbReference type="SUPFAM" id="SSF53955">
    <property type="entry name" value="Lysozyme-like"/>
    <property type="match status" value="1"/>
</dbReference>
<feature type="compositionally biased region" description="Pro residues" evidence="7">
    <location>
        <begin position="184"/>
        <end position="218"/>
    </location>
</feature>
<evidence type="ECO:0000256" key="3">
    <source>
        <dbReference type="ARBA" id="ARBA00022737"/>
    </source>
</evidence>
<evidence type="ECO:0000256" key="6">
    <source>
        <dbReference type="ARBA" id="ARBA00070624"/>
    </source>
</evidence>
<evidence type="ECO:0000256" key="1">
    <source>
        <dbReference type="ARBA" id="ARBA00010830"/>
    </source>
</evidence>
<keyword evidence="3" id="KW-0677">Repeat</keyword>
<feature type="region of interest" description="Disordered" evidence="7">
    <location>
        <begin position="114"/>
        <end position="227"/>
    </location>
</feature>
<dbReference type="GO" id="GO:0010629">
    <property type="term" value="P:negative regulation of gene expression"/>
    <property type="evidence" value="ECO:0007669"/>
    <property type="project" value="UniProtKB-ARBA"/>
</dbReference>
<feature type="compositionally biased region" description="Pro residues" evidence="7">
    <location>
        <begin position="147"/>
        <end position="174"/>
    </location>
</feature>
<feature type="domain" description="Resuscitation-promoting factor core lysozyme-like" evidence="9">
    <location>
        <begin position="38"/>
        <end position="114"/>
    </location>
</feature>
<keyword evidence="5" id="KW-0843">Virulence</keyword>
<dbReference type="GO" id="GO:0009372">
    <property type="term" value="P:quorum sensing"/>
    <property type="evidence" value="ECO:0007669"/>
    <property type="project" value="UniProtKB-ARBA"/>
</dbReference>
<dbReference type="EMBL" id="AP022573">
    <property type="protein sequence ID" value="BBX63372.1"/>
    <property type="molecule type" value="Genomic_DNA"/>
</dbReference>
<evidence type="ECO:0000256" key="8">
    <source>
        <dbReference type="SAM" id="SignalP"/>
    </source>
</evidence>
<feature type="signal peptide" evidence="8">
    <location>
        <begin position="1"/>
        <end position="33"/>
    </location>
</feature>
<evidence type="ECO:0000256" key="2">
    <source>
        <dbReference type="ARBA" id="ARBA00022729"/>
    </source>
</evidence>
<dbReference type="CDD" id="cd13925">
    <property type="entry name" value="RPF"/>
    <property type="match status" value="1"/>
</dbReference>
<keyword evidence="4" id="KW-0378">Hydrolase</keyword>
<organism evidence="10">
    <name type="scientific">Mycobacterium saskatchewanense</name>
    <dbReference type="NCBI Taxonomy" id="220927"/>
    <lineage>
        <taxon>Bacteria</taxon>
        <taxon>Bacillati</taxon>
        <taxon>Actinomycetota</taxon>
        <taxon>Actinomycetes</taxon>
        <taxon>Mycobacteriales</taxon>
        <taxon>Mycobacteriaceae</taxon>
        <taxon>Mycobacterium</taxon>
        <taxon>Mycobacterium simiae complex</taxon>
    </lineage>
</organism>
<dbReference type="KEGG" id="msak:MSAS_25460"/>
<evidence type="ECO:0000313" key="10">
    <source>
        <dbReference type="EMBL" id="BBX63372.1"/>
    </source>
</evidence>
<dbReference type="GO" id="GO:0042127">
    <property type="term" value="P:regulation of cell population proliferation"/>
    <property type="evidence" value="ECO:0007669"/>
    <property type="project" value="UniProtKB-ARBA"/>
</dbReference>
<dbReference type="InterPro" id="IPR023346">
    <property type="entry name" value="Lysozyme-like_dom_sf"/>
</dbReference>
<dbReference type="Pfam" id="PF06737">
    <property type="entry name" value="Transglycosylas"/>
    <property type="match status" value="1"/>
</dbReference>
<dbReference type="AlphaFoldDB" id="A0A7I7LV12"/>
<dbReference type="Gene3D" id="1.10.530.10">
    <property type="match status" value="1"/>
</dbReference>